<keyword evidence="3" id="KW-0812">Transmembrane</keyword>
<proteinExistence type="predicted"/>
<feature type="transmembrane region" description="Helical" evidence="3">
    <location>
        <begin position="43"/>
        <end position="67"/>
    </location>
</feature>
<dbReference type="GO" id="GO:0005886">
    <property type="term" value="C:plasma membrane"/>
    <property type="evidence" value="ECO:0007669"/>
    <property type="project" value="TreeGrafter"/>
</dbReference>
<feature type="non-terminal residue" evidence="4">
    <location>
        <position position="163"/>
    </location>
</feature>
<dbReference type="PANTHER" id="PTHR24093:SF369">
    <property type="entry name" value="CALCIUM-TRANSPORTING ATPASE"/>
    <property type="match status" value="1"/>
</dbReference>
<keyword evidence="5" id="KW-1185">Reference proteome</keyword>
<comment type="subcellular location">
    <subcellularLocation>
        <location evidence="1">Endomembrane system</location>
        <topology evidence="1">Multi-pass membrane protein</topology>
    </subcellularLocation>
</comment>
<keyword evidence="3" id="KW-1133">Transmembrane helix</keyword>
<comment type="caution">
    <text evidence="4">The sequence shown here is derived from an EMBL/GenBank/DDBJ whole genome shotgun (WGS) entry which is preliminary data.</text>
</comment>
<dbReference type="SUPFAM" id="SSF81665">
    <property type="entry name" value="Calcium ATPase, transmembrane domain M"/>
    <property type="match status" value="1"/>
</dbReference>
<evidence type="ECO:0000256" key="2">
    <source>
        <dbReference type="ARBA" id="ARBA00022842"/>
    </source>
</evidence>
<keyword evidence="2" id="KW-0460">Magnesium</keyword>
<protein>
    <submittedName>
        <fullName evidence="4">Plasma membrane calcium</fullName>
    </submittedName>
</protein>
<keyword evidence="3" id="KW-0472">Membrane</keyword>
<organism evidence="4 5">
    <name type="scientific">Tilletia horrida</name>
    <dbReference type="NCBI Taxonomy" id="155126"/>
    <lineage>
        <taxon>Eukaryota</taxon>
        <taxon>Fungi</taxon>
        <taxon>Dikarya</taxon>
        <taxon>Basidiomycota</taxon>
        <taxon>Ustilaginomycotina</taxon>
        <taxon>Exobasidiomycetes</taxon>
        <taxon>Tilletiales</taxon>
        <taxon>Tilletiaceae</taxon>
        <taxon>Tilletia</taxon>
    </lineage>
</organism>
<dbReference type="PANTHER" id="PTHR24093">
    <property type="entry name" value="CATION TRANSPORTING ATPASE"/>
    <property type="match status" value="1"/>
</dbReference>
<sequence length="163" mass="17621">MAGTLLITASAATAAETNAEHHQSNLSIRATSPSRDLSLPRNKVIIAHISFMIAGWMVVIPLGALLARYGRTYFNSLACSTEYISCNNPPPGLPGCPAPKVDWVEGVAIIVAILIVDLVGSLNDYQKERQFAKLNAKKEERNVKVIRQGKQALMSVHDVLVGD</sequence>
<dbReference type="Proteomes" id="UP001176517">
    <property type="component" value="Unassembled WGS sequence"/>
</dbReference>
<dbReference type="EMBL" id="JAPDMZ010000781">
    <property type="protein sequence ID" value="KAK0541742.1"/>
    <property type="molecule type" value="Genomic_DNA"/>
</dbReference>
<name>A0AAN6GIF9_9BASI</name>
<dbReference type="GO" id="GO:0012505">
    <property type="term" value="C:endomembrane system"/>
    <property type="evidence" value="ECO:0007669"/>
    <property type="project" value="UniProtKB-SubCell"/>
</dbReference>
<evidence type="ECO:0000313" key="4">
    <source>
        <dbReference type="EMBL" id="KAK0541742.1"/>
    </source>
</evidence>
<evidence type="ECO:0000313" key="5">
    <source>
        <dbReference type="Proteomes" id="UP001176517"/>
    </source>
</evidence>
<reference evidence="4" key="1">
    <citation type="journal article" date="2023" name="PhytoFront">
        <title>Draft Genome Resources of Seven Strains of Tilletia horrida, Causal Agent of Kernel Smut of Rice.</title>
        <authorList>
            <person name="Khanal S."/>
            <person name="Antony Babu S."/>
            <person name="Zhou X.G."/>
        </authorList>
    </citation>
    <scope>NUCLEOTIDE SEQUENCE</scope>
    <source>
        <strain evidence="4">TX6</strain>
    </source>
</reference>
<accession>A0AAN6GIF9</accession>
<dbReference type="GO" id="GO:0005388">
    <property type="term" value="F:P-type calcium transporter activity"/>
    <property type="evidence" value="ECO:0007669"/>
    <property type="project" value="TreeGrafter"/>
</dbReference>
<evidence type="ECO:0000256" key="1">
    <source>
        <dbReference type="ARBA" id="ARBA00004127"/>
    </source>
</evidence>
<dbReference type="InterPro" id="IPR023298">
    <property type="entry name" value="ATPase_P-typ_TM_dom_sf"/>
</dbReference>
<dbReference type="AlphaFoldDB" id="A0AAN6GIF9"/>
<dbReference type="GO" id="GO:0006874">
    <property type="term" value="P:intracellular calcium ion homeostasis"/>
    <property type="evidence" value="ECO:0007669"/>
    <property type="project" value="TreeGrafter"/>
</dbReference>
<gene>
    <name evidence="4" type="primary">PMC1_3</name>
    <name evidence="4" type="ORF">OC846_006956</name>
</gene>
<evidence type="ECO:0000256" key="3">
    <source>
        <dbReference type="SAM" id="Phobius"/>
    </source>
</evidence>